<keyword evidence="1" id="KW-0378">Hydrolase</keyword>
<dbReference type="GO" id="GO:0016042">
    <property type="term" value="P:lipid catabolic process"/>
    <property type="evidence" value="ECO:0007669"/>
    <property type="project" value="UniProtKB-KW"/>
</dbReference>
<evidence type="ECO:0000256" key="4">
    <source>
        <dbReference type="ARBA" id="ARBA00038012"/>
    </source>
</evidence>
<dbReference type="InterPro" id="IPR051406">
    <property type="entry name" value="PLD_domain"/>
</dbReference>
<gene>
    <name evidence="7" type="ORF">PHYBOEH_001236</name>
</gene>
<dbReference type="EMBL" id="JAGDFL010001251">
    <property type="protein sequence ID" value="KAG7376909.1"/>
    <property type="molecule type" value="Genomic_DNA"/>
</dbReference>
<protein>
    <recommendedName>
        <fullName evidence="5">Mitochondrial cardiolipin hydrolase</fullName>
    </recommendedName>
</protein>
<keyword evidence="2" id="KW-0442">Lipid degradation</keyword>
<organism evidence="7 8">
    <name type="scientific">Phytophthora boehmeriae</name>
    <dbReference type="NCBI Taxonomy" id="109152"/>
    <lineage>
        <taxon>Eukaryota</taxon>
        <taxon>Sar</taxon>
        <taxon>Stramenopiles</taxon>
        <taxon>Oomycota</taxon>
        <taxon>Peronosporomycetes</taxon>
        <taxon>Peronosporales</taxon>
        <taxon>Peronosporaceae</taxon>
        <taxon>Phytophthora</taxon>
    </lineage>
</organism>
<evidence type="ECO:0000259" key="6">
    <source>
        <dbReference type="Pfam" id="PF13091"/>
    </source>
</evidence>
<feature type="domain" description="Phospholipase D-like" evidence="6">
    <location>
        <begin position="141"/>
        <end position="253"/>
    </location>
</feature>
<name>A0A8T1V9Z1_9STRA</name>
<dbReference type="PANTHER" id="PTHR43856:SF1">
    <property type="entry name" value="MITOCHONDRIAL CARDIOLIPIN HYDROLASE"/>
    <property type="match status" value="1"/>
</dbReference>
<evidence type="ECO:0000256" key="5">
    <source>
        <dbReference type="ARBA" id="ARBA00040549"/>
    </source>
</evidence>
<dbReference type="GO" id="GO:0016891">
    <property type="term" value="F:RNA endonuclease activity producing 5'-phosphomonoesters, hydrolytic mechanism"/>
    <property type="evidence" value="ECO:0007669"/>
    <property type="project" value="TreeGrafter"/>
</dbReference>
<dbReference type="AlphaFoldDB" id="A0A8T1V9Z1"/>
<evidence type="ECO:0000313" key="7">
    <source>
        <dbReference type="EMBL" id="KAG7376909.1"/>
    </source>
</evidence>
<dbReference type="PANTHER" id="PTHR43856">
    <property type="entry name" value="CARDIOLIPIN HYDROLASE"/>
    <property type="match status" value="1"/>
</dbReference>
<proteinExistence type="inferred from homology"/>
<evidence type="ECO:0000256" key="1">
    <source>
        <dbReference type="ARBA" id="ARBA00022801"/>
    </source>
</evidence>
<comment type="caution">
    <text evidence="7">The sequence shown here is derived from an EMBL/GenBank/DDBJ whole genome shotgun (WGS) entry which is preliminary data.</text>
</comment>
<reference evidence="7" key="1">
    <citation type="submission" date="2021-02" db="EMBL/GenBank/DDBJ databases">
        <authorList>
            <person name="Palmer J.M."/>
        </authorList>
    </citation>
    <scope>NUCLEOTIDE SEQUENCE</scope>
    <source>
        <strain evidence="7">SCRP23</strain>
    </source>
</reference>
<comment type="similarity">
    <text evidence="4">Belongs to the phospholipase D family. MitoPLD/Zucchini subfamily.</text>
</comment>
<accession>A0A8T1V9Z1</accession>
<keyword evidence="3" id="KW-0443">Lipid metabolism</keyword>
<dbReference type="InterPro" id="IPR025202">
    <property type="entry name" value="PLD-like_dom"/>
</dbReference>
<sequence length="301" mass="33381">MPRGKTLQQDEVPGLLELLRKHQRYVRKWKKSVPDFKGVSRISHRCIDLLHRVWDECQDGSPLRPAKKTGPAQKPQNTPEALAGKLLWITPAQQQSTAYARKAAGMSDATFRRLKPQAMEILEQIPRTMFLKADRAQQTRLLDHIRAAKPEESICIAEYAFTLKDFSDALVEQKRAGVTVYVLVDLTWSKSCRNALDVIRNLQAAGIDVKHLGSQRMHFKLVVVGITYAVGGSANLSLSAFTRNADYVTEVEGCSKGVATARELFYQQYNSENATLANASEVAAALANLAATKAANLFANN</sequence>
<dbReference type="Proteomes" id="UP000693981">
    <property type="component" value="Unassembled WGS sequence"/>
</dbReference>
<evidence type="ECO:0000256" key="3">
    <source>
        <dbReference type="ARBA" id="ARBA00023098"/>
    </source>
</evidence>
<dbReference type="OrthoDB" id="106655at2759"/>
<evidence type="ECO:0000256" key="2">
    <source>
        <dbReference type="ARBA" id="ARBA00022963"/>
    </source>
</evidence>
<keyword evidence="8" id="KW-1185">Reference proteome</keyword>
<evidence type="ECO:0000313" key="8">
    <source>
        <dbReference type="Proteomes" id="UP000693981"/>
    </source>
</evidence>
<dbReference type="Pfam" id="PF13091">
    <property type="entry name" value="PLDc_2"/>
    <property type="match status" value="1"/>
</dbReference>